<feature type="domain" description="Fungal-type protein kinase" evidence="2">
    <location>
        <begin position="8"/>
        <end position="63"/>
    </location>
</feature>
<comment type="caution">
    <text evidence="3">The sequence shown here is derived from an EMBL/GenBank/DDBJ whole genome shotgun (WGS) entry which is preliminary data.</text>
</comment>
<evidence type="ECO:0000259" key="2">
    <source>
        <dbReference type="Pfam" id="PF17667"/>
    </source>
</evidence>
<dbReference type="Proteomes" id="UP000326924">
    <property type="component" value="Unassembled WGS sequence"/>
</dbReference>
<dbReference type="EMBL" id="VXIS01000312">
    <property type="protein sequence ID" value="KAA8894775.1"/>
    <property type="molecule type" value="Genomic_DNA"/>
</dbReference>
<reference evidence="3 4" key="1">
    <citation type="submission" date="2019-09" db="EMBL/GenBank/DDBJ databases">
        <title>Draft genome of the ectomycorrhizal ascomycete Sphaerosporella brunnea.</title>
        <authorList>
            <consortium name="DOE Joint Genome Institute"/>
            <person name="Benucci G.M."/>
            <person name="Marozzi G."/>
            <person name="Antonielli L."/>
            <person name="Sanchez S."/>
            <person name="Marco P."/>
            <person name="Wang X."/>
            <person name="Falini L.B."/>
            <person name="Barry K."/>
            <person name="Haridas S."/>
            <person name="Lipzen A."/>
            <person name="Labutti K."/>
            <person name="Grigoriev I.V."/>
            <person name="Murat C."/>
            <person name="Martin F."/>
            <person name="Albertini E."/>
            <person name="Donnini D."/>
            <person name="Bonito G."/>
        </authorList>
    </citation>
    <scope>NUCLEOTIDE SEQUENCE [LARGE SCALE GENOMIC DNA]</scope>
    <source>
        <strain evidence="3 4">Sb_GMNB300</strain>
    </source>
</reference>
<keyword evidence="4" id="KW-1185">Reference proteome</keyword>
<gene>
    <name evidence="3" type="ORF">FN846DRAFT_912510</name>
</gene>
<accession>A0A5J5EGE2</accession>
<dbReference type="AlphaFoldDB" id="A0A5J5EGE2"/>
<protein>
    <recommendedName>
        <fullName evidence="2">Fungal-type protein kinase domain-containing protein</fullName>
    </recommendedName>
</protein>
<evidence type="ECO:0000256" key="1">
    <source>
        <dbReference type="SAM" id="MobiDB-lite"/>
    </source>
</evidence>
<organism evidence="3 4">
    <name type="scientific">Sphaerosporella brunnea</name>
    <dbReference type="NCBI Taxonomy" id="1250544"/>
    <lineage>
        <taxon>Eukaryota</taxon>
        <taxon>Fungi</taxon>
        <taxon>Dikarya</taxon>
        <taxon>Ascomycota</taxon>
        <taxon>Pezizomycotina</taxon>
        <taxon>Pezizomycetes</taxon>
        <taxon>Pezizales</taxon>
        <taxon>Pyronemataceae</taxon>
        <taxon>Sphaerosporella</taxon>
    </lineage>
</organism>
<evidence type="ECO:0000313" key="4">
    <source>
        <dbReference type="Proteomes" id="UP000326924"/>
    </source>
</evidence>
<proteinExistence type="predicted"/>
<name>A0A5J5EGE2_9PEZI</name>
<dbReference type="InParanoid" id="A0A5J5EGE2"/>
<sequence>MLSDPGCTCTQPTTDATDPPWVLKEAWRWDSKTDDEGDMLKLCTDKGVEGIASYLCHDTVETIYDIIGNCAAYAARPHLQWRTQKRPSPYRITSGERDPKRSKSVTVDGKVNAATDGVPIDAPTAAVDMHRNLPADGVDSPMADIPVDLPTDAGDLSTDAAPDTSRRASGSFIRSGYIAAATVCGSKRNDRGGLEPLAGAKNKYAQMIKHEWFCDLVNGFDPCLGMVAQDVAWTLRDFMWPDGQDWGARRCRMKRCAVRYMLRSLAR</sequence>
<evidence type="ECO:0000313" key="3">
    <source>
        <dbReference type="EMBL" id="KAA8894775.1"/>
    </source>
</evidence>
<dbReference type="InterPro" id="IPR040976">
    <property type="entry name" value="Pkinase_fungal"/>
</dbReference>
<dbReference type="Pfam" id="PF17667">
    <property type="entry name" value="Pkinase_fungal"/>
    <property type="match status" value="1"/>
</dbReference>
<feature type="region of interest" description="Disordered" evidence="1">
    <location>
        <begin position="85"/>
        <end position="105"/>
    </location>
</feature>